<name>A0A7J8I0V7_MOLMO</name>
<evidence type="ECO:0000256" key="3">
    <source>
        <dbReference type="ARBA" id="ARBA00034495"/>
    </source>
</evidence>
<dbReference type="InParanoid" id="A0A7J8I0V7"/>
<dbReference type="PANTHER" id="PTHR23260">
    <property type="entry name" value="KERATIN ASSOCIATED PROTEIN 3-3-RELATED"/>
    <property type="match status" value="1"/>
</dbReference>
<keyword evidence="2 4" id="KW-0416">Keratin</keyword>
<dbReference type="GO" id="GO:0005198">
    <property type="term" value="F:structural molecule activity"/>
    <property type="evidence" value="ECO:0007669"/>
    <property type="project" value="InterPro"/>
</dbReference>
<sequence>MPPNHGSPPRSAGHAPPLSAIVHGSAAVGCDDGLLLPSSCHGRTWLLDTLEESCGETSTGKVPSRAQELGTEHGRVRRARPPGAAPAPGASARPWGRATRQAECSSAESQRVSQPCQSGRSPDMGCGAQSCPPVCTVAKRGPPKTPASKNCQAPESGSGQCHAQSPKSGPCRPLGSGTPGPQPPDPSAQAGEPPCCVTGGWQVLGA</sequence>
<evidence type="ECO:0000256" key="5">
    <source>
        <dbReference type="SAM" id="MobiDB-lite"/>
    </source>
</evidence>
<evidence type="ECO:0000256" key="2">
    <source>
        <dbReference type="ARBA" id="ARBA00022744"/>
    </source>
</evidence>
<dbReference type="InterPro" id="IPR007659">
    <property type="entry name" value="Keratin_matx"/>
</dbReference>
<dbReference type="Proteomes" id="UP000550707">
    <property type="component" value="Unassembled WGS sequence"/>
</dbReference>
<comment type="subunit">
    <text evidence="4">Interacts with hair keratins.</text>
</comment>
<feature type="region of interest" description="Disordered" evidence="5">
    <location>
        <begin position="53"/>
        <end position="194"/>
    </location>
</feature>
<dbReference type="GO" id="GO:0005829">
    <property type="term" value="C:cytosol"/>
    <property type="evidence" value="ECO:0007669"/>
    <property type="project" value="UniProtKB-ARBA"/>
</dbReference>
<dbReference type="InterPro" id="IPR007951">
    <property type="entry name" value="KRTAP_PMG"/>
</dbReference>
<dbReference type="GO" id="GO:0045095">
    <property type="term" value="C:keratin filament"/>
    <property type="evidence" value="ECO:0007669"/>
    <property type="project" value="UniProtKB-UniRule"/>
</dbReference>
<keyword evidence="1" id="KW-0677">Repeat</keyword>
<comment type="function">
    <text evidence="4">In the hair cortex, hair keratin intermediate filaments are embedded in an interfilamentous matrix, consisting of hair keratin-associated proteins (KRTAP), which are essential for the formation of a rigid and resistant hair shaft through their extensive disulfide bond cross-linking with abundant cysteine residues of hair keratins. The matrix proteins include the high-sulfur and high-glycine-tyrosine keratins.</text>
</comment>
<dbReference type="EMBL" id="JACASF010000005">
    <property type="protein sequence ID" value="KAF6477805.1"/>
    <property type="molecule type" value="Genomic_DNA"/>
</dbReference>
<comment type="similarity">
    <text evidence="3 4">Belongs to the PMG family.</text>
</comment>
<protein>
    <recommendedName>
        <fullName evidence="4">Keratin-associated protein</fullName>
    </recommendedName>
</protein>
<evidence type="ECO:0000256" key="4">
    <source>
        <dbReference type="RuleBase" id="RU369044"/>
    </source>
</evidence>
<organism evidence="6 7">
    <name type="scientific">Molossus molossus</name>
    <name type="common">Pallas' mastiff bat</name>
    <name type="synonym">Vespertilio molossus</name>
    <dbReference type="NCBI Taxonomy" id="27622"/>
    <lineage>
        <taxon>Eukaryota</taxon>
        <taxon>Metazoa</taxon>
        <taxon>Chordata</taxon>
        <taxon>Craniata</taxon>
        <taxon>Vertebrata</taxon>
        <taxon>Euteleostomi</taxon>
        <taxon>Mammalia</taxon>
        <taxon>Eutheria</taxon>
        <taxon>Laurasiatheria</taxon>
        <taxon>Chiroptera</taxon>
        <taxon>Yangochiroptera</taxon>
        <taxon>Molossidae</taxon>
        <taxon>Molossus</taxon>
    </lineage>
</organism>
<gene>
    <name evidence="6" type="ORF">HJG59_007498</name>
</gene>
<comment type="caution">
    <text evidence="6">The sequence shown here is derived from an EMBL/GenBank/DDBJ whole genome shotgun (WGS) entry which is preliminary data.</text>
</comment>
<accession>A0A7J8I0V7</accession>
<reference evidence="6 7" key="1">
    <citation type="journal article" date="2020" name="Nature">
        <title>Six reference-quality genomes reveal evolution of bat adaptations.</title>
        <authorList>
            <person name="Jebb D."/>
            <person name="Huang Z."/>
            <person name="Pippel M."/>
            <person name="Hughes G.M."/>
            <person name="Lavrichenko K."/>
            <person name="Devanna P."/>
            <person name="Winkler S."/>
            <person name="Jermiin L.S."/>
            <person name="Skirmuntt E.C."/>
            <person name="Katzourakis A."/>
            <person name="Burkitt-Gray L."/>
            <person name="Ray D.A."/>
            <person name="Sullivan K.A.M."/>
            <person name="Roscito J.G."/>
            <person name="Kirilenko B.M."/>
            <person name="Davalos L.M."/>
            <person name="Corthals A.P."/>
            <person name="Power M.L."/>
            <person name="Jones G."/>
            <person name="Ransome R.D."/>
            <person name="Dechmann D.K.N."/>
            <person name="Locatelli A.G."/>
            <person name="Puechmaille S.J."/>
            <person name="Fedrigo O."/>
            <person name="Jarvis E.D."/>
            <person name="Hiller M."/>
            <person name="Vernes S.C."/>
            <person name="Myers E.W."/>
            <person name="Teeling E.C."/>
        </authorList>
    </citation>
    <scope>NUCLEOTIDE SEQUENCE [LARGE SCALE GENOMIC DNA]</scope>
    <source>
        <strain evidence="6">MMolMol1</strain>
        <tissue evidence="6">Muscle</tissue>
    </source>
</reference>
<dbReference type="Pfam" id="PF05287">
    <property type="entry name" value="PMG"/>
    <property type="match status" value="1"/>
</dbReference>
<keyword evidence="7" id="KW-1185">Reference proteome</keyword>
<proteinExistence type="inferred from homology"/>
<evidence type="ECO:0000313" key="6">
    <source>
        <dbReference type="EMBL" id="KAF6477805.1"/>
    </source>
</evidence>
<feature type="compositionally biased region" description="Low complexity" evidence="5">
    <location>
        <begin position="86"/>
        <end position="98"/>
    </location>
</feature>
<dbReference type="PANTHER" id="PTHR23260:SF8">
    <property type="entry name" value="KERATIN-ASSOCIATED PROTEIN"/>
    <property type="match status" value="1"/>
</dbReference>
<evidence type="ECO:0000313" key="7">
    <source>
        <dbReference type="Proteomes" id="UP000550707"/>
    </source>
</evidence>
<dbReference type="AlphaFoldDB" id="A0A7J8I0V7"/>
<feature type="compositionally biased region" description="Polar residues" evidence="5">
    <location>
        <begin position="102"/>
        <end position="120"/>
    </location>
</feature>
<evidence type="ECO:0000256" key="1">
    <source>
        <dbReference type="ARBA" id="ARBA00022737"/>
    </source>
</evidence>
<feature type="compositionally biased region" description="Polar residues" evidence="5">
    <location>
        <begin position="147"/>
        <end position="167"/>
    </location>
</feature>